<dbReference type="PROSITE" id="PS50932">
    <property type="entry name" value="HTH_LACI_2"/>
    <property type="match status" value="1"/>
</dbReference>
<name>A0A1G8ZFU8_9RHOB</name>
<dbReference type="AlphaFoldDB" id="A0A1G8ZFU8"/>
<evidence type="ECO:0000256" key="3">
    <source>
        <dbReference type="ARBA" id="ARBA00023163"/>
    </source>
</evidence>
<dbReference type="PANTHER" id="PTHR30146:SF155">
    <property type="entry name" value="ALANINE RACEMASE"/>
    <property type="match status" value="1"/>
</dbReference>
<dbReference type="InterPro" id="IPR000843">
    <property type="entry name" value="HTH_LacI"/>
</dbReference>
<dbReference type="Gene3D" id="1.10.260.40">
    <property type="entry name" value="lambda repressor-like DNA-binding domains"/>
    <property type="match status" value="1"/>
</dbReference>
<feature type="domain" description="HTH lacI-type" evidence="4">
    <location>
        <begin position="17"/>
        <end position="71"/>
    </location>
</feature>
<evidence type="ECO:0000313" key="5">
    <source>
        <dbReference type="EMBL" id="SDK13897.1"/>
    </source>
</evidence>
<sequence>MPVTTTGQKRLQRPPRVTIGQLADALGLAKGTVSRALNDYPDISESTRLRVKRAAQRMGYRPLSHAQAIRTGRTRSLGLVLQSDVHDGMRPFLAEFLSGLTQEASREGWTLTVSTAPSEAELAGVLRRLVEEHKADGFVLPRTMIEDPRVALLRALGVPFVLFGRTGDGRGCSWYDILGEEAMREAVLRLASFGHRRIAFVNGGNRYNYSVLREAGYRAGLREAGLAEAPELMRRDALTPQEGAAATRALLALPEPPTAIVFAVDMAALGAWPVAAELGLAIGRELSVIGYDGVPEGALARPSLTSFDVDTKRAGERLAHLLIRQIRGEEAEALRETERARLREGGSDGPPELTSSELARRLRALRQHVTRTDGRMT</sequence>
<dbReference type="Pfam" id="PF00356">
    <property type="entry name" value="LacI"/>
    <property type="match status" value="1"/>
</dbReference>
<dbReference type="SMART" id="SM00354">
    <property type="entry name" value="HTH_LACI"/>
    <property type="match status" value="1"/>
</dbReference>
<dbReference type="InterPro" id="IPR010982">
    <property type="entry name" value="Lambda_DNA-bd_dom_sf"/>
</dbReference>
<protein>
    <submittedName>
        <fullName evidence="5">LacI family transcriptional regulator</fullName>
    </submittedName>
</protein>
<dbReference type="CDD" id="cd20010">
    <property type="entry name" value="PBP1_AglR-like"/>
    <property type="match status" value="1"/>
</dbReference>
<dbReference type="CDD" id="cd01392">
    <property type="entry name" value="HTH_LacI"/>
    <property type="match status" value="1"/>
</dbReference>
<dbReference type="EMBL" id="FNFV01000001">
    <property type="protein sequence ID" value="SDK13897.1"/>
    <property type="molecule type" value="Genomic_DNA"/>
</dbReference>
<dbReference type="InterPro" id="IPR046335">
    <property type="entry name" value="LacI/GalR-like_sensor"/>
</dbReference>
<dbReference type="PANTHER" id="PTHR30146">
    <property type="entry name" value="LACI-RELATED TRANSCRIPTIONAL REPRESSOR"/>
    <property type="match status" value="1"/>
</dbReference>
<dbReference type="SUPFAM" id="SSF53822">
    <property type="entry name" value="Periplasmic binding protein-like I"/>
    <property type="match status" value="1"/>
</dbReference>
<keyword evidence="6" id="KW-1185">Reference proteome</keyword>
<proteinExistence type="predicted"/>
<evidence type="ECO:0000313" key="6">
    <source>
        <dbReference type="Proteomes" id="UP000199328"/>
    </source>
</evidence>
<dbReference type="InterPro" id="IPR028082">
    <property type="entry name" value="Peripla_BP_I"/>
</dbReference>
<keyword evidence="2" id="KW-0238">DNA-binding</keyword>
<keyword evidence="1" id="KW-0805">Transcription regulation</keyword>
<evidence type="ECO:0000256" key="1">
    <source>
        <dbReference type="ARBA" id="ARBA00023015"/>
    </source>
</evidence>
<reference evidence="6" key="1">
    <citation type="submission" date="2016-10" db="EMBL/GenBank/DDBJ databases">
        <authorList>
            <person name="Varghese N."/>
            <person name="Submissions S."/>
        </authorList>
    </citation>
    <scope>NUCLEOTIDE SEQUENCE [LARGE SCALE GENOMIC DNA]</scope>
    <source>
        <strain evidence="6">CGMCC 1.10789</strain>
    </source>
</reference>
<accession>A0A1G8ZFU8</accession>
<evidence type="ECO:0000259" key="4">
    <source>
        <dbReference type="PROSITE" id="PS50932"/>
    </source>
</evidence>
<organism evidence="5 6">
    <name type="scientific">Meinhardsimonia xiamenensis</name>
    <dbReference type="NCBI Taxonomy" id="990712"/>
    <lineage>
        <taxon>Bacteria</taxon>
        <taxon>Pseudomonadati</taxon>
        <taxon>Pseudomonadota</taxon>
        <taxon>Alphaproteobacteria</taxon>
        <taxon>Rhodobacterales</taxon>
        <taxon>Paracoccaceae</taxon>
        <taxon>Meinhardsimonia</taxon>
    </lineage>
</organism>
<keyword evidence="3" id="KW-0804">Transcription</keyword>
<evidence type="ECO:0000256" key="2">
    <source>
        <dbReference type="ARBA" id="ARBA00023125"/>
    </source>
</evidence>
<dbReference type="Gene3D" id="3.40.50.2300">
    <property type="match status" value="2"/>
</dbReference>
<dbReference type="GO" id="GO:0000976">
    <property type="term" value="F:transcription cis-regulatory region binding"/>
    <property type="evidence" value="ECO:0007669"/>
    <property type="project" value="TreeGrafter"/>
</dbReference>
<gene>
    <name evidence="5" type="ORF">SAMN05216257_101718</name>
</gene>
<dbReference type="OrthoDB" id="234496at2"/>
<dbReference type="SUPFAM" id="SSF47413">
    <property type="entry name" value="lambda repressor-like DNA-binding domains"/>
    <property type="match status" value="1"/>
</dbReference>
<dbReference type="Pfam" id="PF13377">
    <property type="entry name" value="Peripla_BP_3"/>
    <property type="match status" value="1"/>
</dbReference>
<dbReference type="Proteomes" id="UP000199328">
    <property type="component" value="Unassembled WGS sequence"/>
</dbReference>
<dbReference type="GO" id="GO:0003700">
    <property type="term" value="F:DNA-binding transcription factor activity"/>
    <property type="evidence" value="ECO:0007669"/>
    <property type="project" value="TreeGrafter"/>
</dbReference>
<dbReference type="STRING" id="990712.SAMN05216257_101718"/>